<sequence>MKYILLCVVVACAFACSRAESEAQACTYDGNRWVCRSNRNPDGGPVAAFGGTDGQNSQVYAGPGYPQGNFAPNFGGYPGLQGGFPGFQGGFPFQNGFPFGRR</sequence>
<name>A0A4Y2CU10_ARAVE</name>
<gene>
    <name evidence="2" type="ORF">AVEN_187840_1</name>
</gene>
<accession>A0A4Y2CU10</accession>
<comment type="caution">
    <text evidence="2">The sequence shown here is derived from an EMBL/GenBank/DDBJ whole genome shotgun (WGS) entry which is preliminary data.</text>
</comment>
<keyword evidence="1" id="KW-0732">Signal</keyword>
<evidence type="ECO:0000313" key="3">
    <source>
        <dbReference type="Proteomes" id="UP000499080"/>
    </source>
</evidence>
<keyword evidence="3" id="KW-1185">Reference proteome</keyword>
<dbReference type="Proteomes" id="UP000499080">
    <property type="component" value="Unassembled WGS sequence"/>
</dbReference>
<protein>
    <submittedName>
        <fullName evidence="2">Uncharacterized protein</fullName>
    </submittedName>
</protein>
<feature type="signal peptide" evidence="1">
    <location>
        <begin position="1"/>
        <end position="19"/>
    </location>
</feature>
<organism evidence="2 3">
    <name type="scientific">Araneus ventricosus</name>
    <name type="common">Orbweaver spider</name>
    <name type="synonym">Epeira ventricosa</name>
    <dbReference type="NCBI Taxonomy" id="182803"/>
    <lineage>
        <taxon>Eukaryota</taxon>
        <taxon>Metazoa</taxon>
        <taxon>Ecdysozoa</taxon>
        <taxon>Arthropoda</taxon>
        <taxon>Chelicerata</taxon>
        <taxon>Arachnida</taxon>
        <taxon>Araneae</taxon>
        <taxon>Araneomorphae</taxon>
        <taxon>Entelegynae</taxon>
        <taxon>Araneoidea</taxon>
        <taxon>Araneidae</taxon>
        <taxon>Araneus</taxon>
    </lineage>
</organism>
<feature type="chain" id="PRO_5021459744" evidence="1">
    <location>
        <begin position="20"/>
        <end position="102"/>
    </location>
</feature>
<dbReference type="AlphaFoldDB" id="A0A4Y2CU10"/>
<dbReference type="EMBL" id="BGPR01000241">
    <property type="protein sequence ID" value="GBM07277.1"/>
    <property type="molecule type" value="Genomic_DNA"/>
</dbReference>
<evidence type="ECO:0000256" key="1">
    <source>
        <dbReference type="SAM" id="SignalP"/>
    </source>
</evidence>
<evidence type="ECO:0000313" key="2">
    <source>
        <dbReference type="EMBL" id="GBM07277.1"/>
    </source>
</evidence>
<reference evidence="2 3" key="1">
    <citation type="journal article" date="2019" name="Sci. Rep.">
        <title>Orb-weaving spider Araneus ventricosus genome elucidates the spidroin gene catalogue.</title>
        <authorList>
            <person name="Kono N."/>
            <person name="Nakamura H."/>
            <person name="Ohtoshi R."/>
            <person name="Moran D.A.P."/>
            <person name="Shinohara A."/>
            <person name="Yoshida Y."/>
            <person name="Fujiwara M."/>
            <person name="Mori M."/>
            <person name="Tomita M."/>
            <person name="Arakawa K."/>
        </authorList>
    </citation>
    <scope>NUCLEOTIDE SEQUENCE [LARGE SCALE GENOMIC DNA]</scope>
</reference>
<proteinExistence type="predicted"/>